<reference evidence="4 5" key="1">
    <citation type="submission" date="2023-06" db="EMBL/GenBank/DDBJ databases">
        <title>Five Gram-positive bacteria isolated from mangrove sediments in Shenzhen, Guangdong, China.</title>
        <authorList>
            <person name="Yu S."/>
            <person name="Zheng W."/>
            <person name="Huang Y."/>
        </authorList>
    </citation>
    <scope>NUCLEOTIDE SEQUENCE [LARGE SCALE GENOMIC DNA]</scope>
    <source>
        <strain evidence="4 5">SaN35-3</strain>
    </source>
</reference>
<proteinExistence type="inferred from homology"/>
<gene>
    <name evidence="4" type="ORF">LC087_02230</name>
</gene>
<dbReference type="EC" id="3.-.-.-" evidence="4"/>
<dbReference type="PANTHER" id="PTHR43540:SF10">
    <property type="entry name" value="ISOCHORISMATASE"/>
    <property type="match status" value="1"/>
</dbReference>
<feature type="domain" description="Isochorismatase-like" evidence="3">
    <location>
        <begin position="4"/>
        <end position="177"/>
    </location>
</feature>
<dbReference type="Proteomes" id="UP001197974">
    <property type="component" value="Chromosome"/>
</dbReference>
<dbReference type="CDD" id="cd00431">
    <property type="entry name" value="cysteine_hydrolases"/>
    <property type="match status" value="1"/>
</dbReference>
<evidence type="ECO:0000259" key="3">
    <source>
        <dbReference type="Pfam" id="PF00857"/>
    </source>
</evidence>
<evidence type="ECO:0000256" key="2">
    <source>
        <dbReference type="ARBA" id="ARBA00022801"/>
    </source>
</evidence>
<protein>
    <submittedName>
        <fullName evidence="4">Isochorismatase family cysteine hydrolase</fullName>
        <ecNumber evidence="4">3.-.-.-</ecNumber>
    </submittedName>
</protein>
<comment type="similarity">
    <text evidence="1">Belongs to the isochorismatase family.</text>
</comment>
<dbReference type="InterPro" id="IPR050272">
    <property type="entry name" value="Isochorismatase-like_hydrls"/>
</dbReference>
<organism evidence="4 5">
    <name type="scientific">Bacillus carboniphilus</name>
    <dbReference type="NCBI Taxonomy" id="86663"/>
    <lineage>
        <taxon>Bacteria</taxon>
        <taxon>Bacillati</taxon>
        <taxon>Bacillota</taxon>
        <taxon>Bacilli</taxon>
        <taxon>Bacillales</taxon>
        <taxon>Bacillaceae</taxon>
        <taxon>Bacillus</taxon>
    </lineage>
</organism>
<dbReference type="InterPro" id="IPR036380">
    <property type="entry name" value="Isochorismatase-like_sf"/>
</dbReference>
<keyword evidence="5" id="KW-1185">Reference proteome</keyword>
<dbReference type="Gene3D" id="3.40.50.850">
    <property type="entry name" value="Isochorismatase-like"/>
    <property type="match status" value="1"/>
</dbReference>
<name>A0ABY9JZN0_9BACI</name>
<dbReference type="PANTHER" id="PTHR43540">
    <property type="entry name" value="PEROXYUREIDOACRYLATE/UREIDOACRYLATE AMIDOHYDROLASE-RELATED"/>
    <property type="match status" value="1"/>
</dbReference>
<evidence type="ECO:0000313" key="5">
    <source>
        <dbReference type="Proteomes" id="UP001197974"/>
    </source>
</evidence>
<dbReference type="SUPFAM" id="SSF52499">
    <property type="entry name" value="Isochorismatase-like hydrolases"/>
    <property type="match status" value="1"/>
</dbReference>
<sequence>MAKALITIDYTNDFVAEDGALTCGEPARIIEPQMVELTEKFIQNNDYVFFATDVHERDNMYHPESELFPPHNLRGTKGRELFGRLKGVYESNKKNSRVIWLDKTRYSAFAGTNLEILLRERGIEELYLTGVCTDICVLHTAMDAYNKGFQIVVHQEAVASFNQAGHQWALDHFKSCLGAKVI</sequence>
<dbReference type="GO" id="GO:0016787">
    <property type="term" value="F:hydrolase activity"/>
    <property type="evidence" value="ECO:0007669"/>
    <property type="project" value="UniProtKB-KW"/>
</dbReference>
<keyword evidence="2 4" id="KW-0378">Hydrolase</keyword>
<dbReference type="InterPro" id="IPR000868">
    <property type="entry name" value="Isochorismatase-like_dom"/>
</dbReference>
<accession>A0ABY9JZN0</accession>
<dbReference type="RefSeq" id="WP_226538873.1">
    <property type="nucleotide sequence ID" value="NZ_CP129013.1"/>
</dbReference>
<dbReference type="Pfam" id="PF00857">
    <property type="entry name" value="Isochorismatase"/>
    <property type="match status" value="1"/>
</dbReference>
<dbReference type="EMBL" id="CP129013">
    <property type="protein sequence ID" value="WLR43055.1"/>
    <property type="molecule type" value="Genomic_DNA"/>
</dbReference>
<evidence type="ECO:0000256" key="1">
    <source>
        <dbReference type="ARBA" id="ARBA00006336"/>
    </source>
</evidence>
<evidence type="ECO:0000313" key="4">
    <source>
        <dbReference type="EMBL" id="WLR43055.1"/>
    </source>
</evidence>